<dbReference type="InterPro" id="IPR012337">
    <property type="entry name" value="RNaseH-like_sf"/>
</dbReference>
<sequence>MHEVSISIIFDRDLRFTSRFWGELHEALGIKLNFSIAFHPHTDGQSKRVIQVLEYMLQCCIHKFEGDQVFWKVSLWKKGVMIQKNGKLSPRFIKPYEIIERISPVAYRLALPSKIKKIHNVFHISMLRQYRFDPLNMITSSEIELAGVFVF</sequence>
<dbReference type="InterPro" id="IPR056924">
    <property type="entry name" value="SH3_Tf2-1"/>
</dbReference>
<dbReference type="GO" id="GO:0015074">
    <property type="term" value="P:DNA integration"/>
    <property type="evidence" value="ECO:0007669"/>
    <property type="project" value="InterPro"/>
</dbReference>
<keyword evidence="3" id="KW-1185">Reference proteome</keyword>
<dbReference type="OrthoDB" id="1909122at2759"/>
<dbReference type="PANTHER" id="PTHR46148">
    <property type="entry name" value="CHROMO DOMAIN-CONTAINING PROTEIN"/>
    <property type="match status" value="1"/>
</dbReference>
<dbReference type="InterPro" id="IPR036397">
    <property type="entry name" value="RNaseH_sf"/>
</dbReference>
<reference evidence="2" key="1">
    <citation type="submission" date="2019-08" db="EMBL/GenBank/DDBJ databases">
        <authorList>
            <person name="Liu F."/>
        </authorList>
    </citation>
    <scope>NUCLEOTIDE SEQUENCE [LARGE SCALE GENOMIC DNA]</scope>
    <source>
        <strain evidence="2">PA1801</strain>
        <tissue evidence="2">Leaf</tissue>
    </source>
</reference>
<dbReference type="PANTHER" id="PTHR46148:SF44">
    <property type="entry name" value="GAG-POL POLYPROTEIN"/>
    <property type="match status" value="1"/>
</dbReference>
<gene>
    <name evidence="2" type="ORF">EPI10_006656</name>
</gene>
<dbReference type="InterPro" id="IPR001584">
    <property type="entry name" value="Integrase_cat-core"/>
</dbReference>
<dbReference type="AlphaFoldDB" id="A0A5B6WRP6"/>
<dbReference type="EMBL" id="SMMG02000002">
    <property type="protein sequence ID" value="KAA3484581.1"/>
    <property type="molecule type" value="Genomic_DNA"/>
</dbReference>
<proteinExistence type="predicted"/>
<organism evidence="2 3">
    <name type="scientific">Gossypium australe</name>
    <dbReference type="NCBI Taxonomy" id="47621"/>
    <lineage>
        <taxon>Eukaryota</taxon>
        <taxon>Viridiplantae</taxon>
        <taxon>Streptophyta</taxon>
        <taxon>Embryophyta</taxon>
        <taxon>Tracheophyta</taxon>
        <taxon>Spermatophyta</taxon>
        <taxon>Magnoliopsida</taxon>
        <taxon>eudicotyledons</taxon>
        <taxon>Gunneridae</taxon>
        <taxon>Pentapetalae</taxon>
        <taxon>rosids</taxon>
        <taxon>malvids</taxon>
        <taxon>Malvales</taxon>
        <taxon>Malvaceae</taxon>
        <taxon>Malvoideae</taxon>
        <taxon>Gossypium</taxon>
    </lineage>
</organism>
<accession>A0A5B6WRP6</accession>
<dbReference type="PROSITE" id="PS50994">
    <property type="entry name" value="INTEGRASE"/>
    <property type="match status" value="1"/>
</dbReference>
<evidence type="ECO:0000313" key="2">
    <source>
        <dbReference type="EMBL" id="KAA3484581.1"/>
    </source>
</evidence>
<dbReference type="Pfam" id="PF24626">
    <property type="entry name" value="SH3_Tf2-1"/>
    <property type="match status" value="1"/>
</dbReference>
<dbReference type="GO" id="GO:0003676">
    <property type="term" value="F:nucleic acid binding"/>
    <property type="evidence" value="ECO:0007669"/>
    <property type="project" value="InterPro"/>
</dbReference>
<evidence type="ECO:0000313" key="3">
    <source>
        <dbReference type="Proteomes" id="UP000325315"/>
    </source>
</evidence>
<dbReference type="SUPFAM" id="SSF53098">
    <property type="entry name" value="Ribonuclease H-like"/>
    <property type="match status" value="1"/>
</dbReference>
<comment type="caution">
    <text evidence="2">The sequence shown here is derived from an EMBL/GenBank/DDBJ whole genome shotgun (WGS) entry which is preliminary data.</text>
</comment>
<name>A0A5B6WRP6_9ROSI</name>
<dbReference type="Proteomes" id="UP000325315">
    <property type="component" value="Unassembled WGS sequence"/>
</dbReference>
<feature type="domain" description="Integrase catalytic" evidence="1">
    <location>
        <begin position="1"/>
        <end position="103"/>
    </location>
</feature>
<dbReference type="Gene3D" id="3.30.420.10">
    <property type="entry name" value="Ribonuclease H-like superfamily/Ribonuclease H"/>
    <property type="match status" value="1"/>
</dbReference>
<evidence type="ECO:0000259" key="1">
    <source>
        <dbReference type="PROSITE" id="PS50994"/>
    </source>
</evidence>
<protein>
    <submittedName>
        <fullName evidence="2">Retrotransposon gag protein</fullName>
    </submittedName>
</protein>